<organism evidence="2 4">
    <name type="scientific">Kurthia zopfii</name>
    <dbReference type="NCBI Taxonomy" id="1650"/>
    <lineage>
        <taxon>Bacteria</taxon>
        <taxon>Bacillati</taxon>
        <taxon>Bacillota</taxon>
        <taxon>Bacilli</taxon>
        <taxon>Bacillales</taxon>
        <taxon>Caryophanaceae</taxon>
        <taxon>Kurthia</taxon>
    </lineage>
</organism>
<evidence type="ECO:0000259" key="1">
    <source>
        <dbReference type="PROSITE" id="PS50172"/>
    </source>
</evidence>
<dbReference type="SUPFAM" id="SSF53098">
    <property type="entry name" value="Ribonuclease H-like"/>
    <property type="match status" value="1"/>
</dbReference>
<dbReference type="Gene3D" id="3.40.50.10190">
    <property type="entry name" value="BRCT domain"/>
    <property type="match status" value="1"/>
</dbReference>
<dbReference type="PROSITE" id="PS50172">
    <property type="entry name" value="BRCT"/>
    <property type="match status" value="1"/>
</dbReference>
<dbReference type="SUPFAM" id="SSF52113">
    <property type="entry name" value="BRCT domain"/>
    <property type="match status" value="1"/>
</dbReference>
<evidence type="ECO:0000313" key="4">
    <source>
        <dbReference type="Proteomes" id="UP000254330"/>
    </source>
</evidence>
<dbReference type="Proteomes" id="UP000294641">
    <property type="component" value="Unassembled WGS sequence"/>
</dbReference>
<sequence>MNFISMVIKTANQWPDSICGIELIKIEENKETDSFSTFIHTSQSFDPFYTSVHGIEANDVANSPTFEQMIPVLEQWLQNETVLSFHHEFEAQCLNECFEQLGKLKPIFTHYSVLPYFKNKIDESYFSYTLHDLTNHFIQEDVYNDAEKIAKLVVHFLQNEAHWTAKLVENTVITQKEIQSIFQKTVVFTGGLSGMRRAEAAKLVMQAGGAFSNTMSKKVDLLVVSNSSFEKFNNNGAQSSKWVKAASLQNAGHEITILTEDEFLPLIK</sequence>
<dbReference type="Proteomes" id="UP000254330">
    <property type="component" value="Unassembled WGS sequence"/>
</dbReference>
<evidence type="ECO:0000313" key="5">
    <source>
        <dbReference type="Proteomes" id="UP000294641"/>
    </source>
</evidence>
<dbReference type="GO" id="GO:0003911">
    <property type="term" value="F:DNA ligase (NAD+) activity"/>
    <property type="evidence" value="ECO:0007669"/>
    <property type="project" value="UniProtKB-EC"/>
</dbReference>
<dbReference type="RefSeq" id="WP_166636129.1">
    <property type="nucleotide sequence ID" value="NZ_BJUE01000029.1"/>
</dbReference>
<dbReference type="Pfam" id="PF00929">
    <property type="entry name" value="RNase_T"/>
    <property type="match status" value="1"/>
</dbReference>
<protein>
    <submittedName>
        <fullName evidence="3">BRCA1 C Terminus (BRCT) protein</fullName>
    </submittedName>
    <submittedName>
        <fullName evidence="2">DNA ligase</fullName>
        <ecNumber evidence="2">6.5.1.2</ecNumber>
    </submittedName>
</protein>
<proteinExistence type="predicted"/>
<gene>
    <name evidence="2" type="primary">ligA_1</name>
    <name evidence="3" type="ORF">DFR61_13240</name>
    <name evidence="2" type="ORF">NCTC10597_01221</name>
</gene>
<dbReference type="Gene3D" id="3.30.420.10">
    <property type="entry name" value="Ribonuclease H-like superfamily/Ribonuclease H"/>
    <property type="match status" value="1"/>
</dbReference>
<dbReference type="InterPro" id="IPR036420">
    <property type="entry name" value="BRCT_dom_sf"/>
</dbReference>
<evidence type="ECO:0000313" key="2">
    <source>
        <dbReference type="EMBL" id="STX09543.1"/>
    </source>
</evidence>
<dbReference type="EMBL" id="SNZG01000032">
    <property type="protein sequence ID" value="TDR35189.1"/>
    <property type="molecule type" value="Genomic_DNA"/>
</dbReference>
<dbReference type="CDD" id="cd17748">
    <property type="entry name" value="BRCT_DNA_ligase_like"/>
    <property type="match status" value="1"/>
</dbReference>
<comment type="caution">
    <text evidence="2">The sequence shown here is derived from an EMBL/GenBank/DDBJ whole genome shotgun (WGS) entry which is preliminary data.</text>
</comment>
<reference evidence="3 5" key="2">
    <citation type="submission" date="2019-03" db="EMBL/GenBank/DDBJ databases">
        <title>Genomic Encyclopedia of Type Strains, Phase IV (KMG-IV): sequencing the most valuable type-strain genomes for metagenomic binning, comparative biology and taxonomic classification.</title>
        <authorList>
            <person name="Goeker M."/>
        </authorList>
    </citation>
    <scope>NUCLEOTIDE SEQUENCE [LARGE SCALE GENOMIC DNA]</scope>
    <source>
        <strain evidence="3 5">DSM 20580</strain>
    </source>
</reference>
<dbReference type="InterPro" id="IPR001357">
    <property type="entry name" value="BRCT_dom"/>
</dbReference>
<dbReference type="AlphaFoldDB" id="A0A8B4Q9Z1"/>
<name>A0A8B4Q9Z1_9BACL</name>
<feature type="domain" description="BRCT" evidence="1">
    <location>
        <begin position="177"/>
        <end position="268"/>
    </location>
</feature>
<dbReference type="InterPro" id="IPR012337">
    <property type="entry name" value="RNaseH-like_sf"/>
</dbReference>
<dbReference type="InterPro" id="IPR036397">
    <property type="entry name" value="RNaseH_sf"/>
</dbReference>
<reference evidence="2 4" key="1">
    <citation type="submission" date="2018-06" db="EMBL/GenBank/DDBJ databases">
        <authorList>
            <consortium name="Pathogen Informatics"/>
            <person name="Doyle S."/>
        </authorList>
    </citation>
    <scope>NUCLEOTIDE SEQUENCE [LARGE SCALE GENOMIC DNA]</scope>
    <source>
        <strain evidence="2 4">NCTC10597</strain>
    </source>
</reference>
<evidence type="ECO:0000313" key="3">
    <source>
        <dbReference type="EMBL" id="TDR35189.1"/>
    </source>
</evidence>
<dbReference type="InterPro" id="IPR013520">
    <property type="entry name" value="Ribonucl_H"/>
</dbReference>
<keyword evidence="5" id="KW-1185">Reference proteome</keyword>
<dbReference type="Pfam" id="PF00533">
    <property type="entry name" value="BRCT"/>
    <property type="match status" value="1"/>
</dbReference>
<dbReference type="EC" id="6.5.1.2" evidence="2"/>
<dbReference type="EMBL" id="UGNP01000001">
    <property type="protein sequence ID" value="STX09543.1"/>
    <property type="molecule type" value="Genomic_DNA"/>
</dbReference>
<keyword evidence="2" id="KW-0436">Ligase</keyword>
<dbReference type="GO" id="GO:0003676">
    <property type="term" value="F:nucleic acid binding"/>
    <property type="evidence" value="ECO:0007669"/>
    <property type="project" value="InterPro"/>
</dbReference>
<accession>A0A8B4Q9Z1</accession>
<dbReference type="GO" id="GO:0004527">
    <property type="term" value="F:exonuclease activity"/>
    <property type="evidence" value="ECO:0007669"/>
    <property type="project" value="UniProtKB-ARBA"/>
</dbReference>